<evidence type="ECO:0000259" key="1">
    <source>
        <dbReference type="Pfam" id="PF00535"/>
    </source>
</evidence>
<protein>
    <submittedName>
        <fullName evidence="2">Glycosyltransferase</fullName>
    </submittedName>
</protein>
<keyword evidence="3" id="KW-1185">Reference proteome</keyword>
<organism evidence="2 3">
    <name type="scientific">Flavivirga rizhaonensis</name>
    <dbReference type="NCBI Taxonomy" id="2559571"/>
    <lineage>
        <taxon>Bacteria</taxon>
        <taxon>Pseudomonadati</taxon>
        <taxon>Bacteroidota</taxon>
        <taxon>Flavobacteriia</taxon>
        <taxon>Flavobacteriales</taxon>
        <taxon>Flavobacteriaceae</taxon>
        <taxon>Flavivirga</taxon>
    </lineage>
</organism>
<gene>
    <name evidence="2" type="ORF">EM932_10300</name>
</gene>
<evidence type="ECO:0000313" key="2">
    <source>
        <dbReference type="EMBL" id="TGV02558.1"/>
    </source>
</evidence>
<dbReference type="AlphaFoldDB" id="A0A4S1DYC5"/>
<proteinExistence type="predicted"/>
<dbReference type="Pfam" id="PF00535">
    <property type="entry name" value="Glycos_transf_2"/>
    <property type="match status" value="1"/>
</dbReference>
<evidence type="ECO:0000313" key="3">
    <source>
        <dbReference type="Proteomes" id="UP000307602"/>
    </source>
</evidence>
<dbReference type="InterPro" id="IPR001173">
    <property type="entry name" value="Glyco_trans_2-like"/>
</dbReference>
<keyword evidence="2" id="KW-0808">Transferase</keyword>
<dbReference type="RefSeq" id="WP_135877105.1">
    <property type="nucleotide sequence ID" value="NZ_SRSO01000012.1"/>
</dbReference>
<accession>A0A4S1DYC5</accession>
<sequence length="297" mass="34551">MLSILIPTYNYNITNLVYTLHKQATQAKIEFEIICLDDKSNENIFKTNIVVNKLPNVVYKESEANNGIAITRQHLCDFAKYEWILLIDADMELKDDTFIVNYLNALNSGFNVIFGGINYKNKKPHKSSLLRWKYGKQYEEVTAKRRNTKPYKITSAANILIKKKLYKYFTLDSIGNSYGMDIFFGPQLKLNNIPVLHINNGVYHLGLENSITYLNKTEFAVNTLLNLDSENKIEIHENDLLAKFTLLKNTKLNFLLAFIFKIFKKPIKKNLQSNYPIIILLQLYKISYMCYSDLKNK</sequence>
<dbReference type="GO" id="GO:0016740">
    <property type="term" value="F:transferase activity"/>
    <property type="evidence" value="ECO:0007669"/>
    <property type="project" value="UniProtKB-KW"/>
</dbReference>
<comment type="caution">
    <text evidence="2">The sequence shown here is derived from an EMBL/GenBank/DDBJ whole genome shotgun (WGS) entry which is preliminary data.</text>
</comment>
<feature type="domain" description="Glycosyltransferase 2-like" evidence="1">
    <location>
        <begin position="3"/>
        <end position="164"/>
    </location>
</feature>
<dbReference type="InterPro" id="IPR029044">
    <property type="entry name" value="Nucleotide-diphossugar_trans"/>
</dbReference>
<dbReference type="SUPFAM" id="SSF53448">
    <property type="entry name" value="Nucleotide-diphospho-sugar transferases"/>
    <property type="match status" value="1"/>
</dbReference>
<dbReference type="CDD" id="cd00761">
    <property type="entry name" value="Glyco_tranf_GTA_type"/>
    <property type="match status" value="1"/>
</dbReference>
<dbReference type="Proteomes" id="UP000307602">
    <property type="component" value="Unassembled WGS sequence"/>
</dbReference>
<dbReference type="OrthoDB" id="761861at2"/>
<dbReference type="Gene3D" id="3.90.550.10">
    <property type="entry name" value="Spore Coat Polysaccharide Biosynthesis Protein SpsA, Chain A"/>
    <property type="match status" value="1"/>
</dbReference>
<name>A0A4S1DYC5_9FLAO</name>
<dbReference type="EMBL" id="SRSO01000012">
    <property type="protein sequence ID" value="TGV02558.1"/>
    <property type="molecule type" value="Genomic_DNA"/>
</dbReference>
<reference evidence="2 3" key="1">
    <citation type="submission" date="2019-04" db="EMBL/GenBank/DDBJ databases">
        <authorList>
            <person name="Liu A."/>
        </authorList>
    </citation>
    <scope>NUCLEOTIDE SEQUENCE [LARGE SCALE GENOMIC DNA]</scope>
    <source>
        <strain evidence="2 3">RZ03</strain>
    </source>
</reference>